<sequence>MNQGVMEMNIKQGEWNKKKKQKQGKQKILCLGHRLNVLMSVTNQYHKKRFFMFCYGIAKMCIHFIHGAAEVVGVEGHGYVNGDGGR</sequence>
<evidence type="ECO:0000256" key="1">
    <source>
        <dbReference type="SAM" id="MobiDB-lite"/>
    </source>
</evidence>
<dbReference type="EMBL" id="KN661445">
    <property type="protein sequence ID" value="KHN14914.1"/>
    <property type="molecule type" value="Genomic_DNA"/>
</dbReference>
<protein>
    <submittedName>
        <fullName evidence="2">Uncharacterized protein</fullName>
    </submittedName>
</protein>
<proteinExistence type="predicted"/>
<gene>
    <name evidence="2" type="ORF">glysoja_024034</name>
</gene>
<feature type="region of interest" description="Disordered" evidence="1">
    <location>
        <begin position="1"/>
        <end position="24"/>
    </location>
</feature>
<reference evidence="2" key="1">
    <citation type="submission" date="2014-07" db="EMBL/GenBank/DDBJ databases">
        <title>Identification of a novel salt tolerance gene in wild soybean by whole-genome sequencing.</title>
        <authorList>
            <person name="Lam H.-M."/>
            <person name="Qi X."/>
            <person name="Li M.-W."/>
            <person name="Liu X."/>
            <person name="Xie M."/>
            <person name="Ni M."/>
            <person name="Xu X."/>
        </authorList>
    </citation>
    <scope>NUCLEOTIDE SEQUENCE [LARGE SCALE GENOMIC DNA]</scope>
    <source>
        <tissue evidence="2">Root</tissue>
    </source>
</reference>
<dbReference type="Proteomes" id="UP000053555">
    <property type="component" value="Unassembled WGS sequence"/>
</dbReference>
<accession>A0A0B2Q4I2</accession>
<dbReference type="AlphaFoldDB" id="A0A0B2Q4I2"/>
<organism evidence="2">
    <name type="scientific">Glycine soja</name>
    <name type="common">Wild soybean</name>
    <dbReference type="NCBI Taxonomy" id="3848"/>
    <lineage>
        <taxon>Eukaryota</taxon>
        <taxon>Viridiplantae</taxon>
        <taxon>Streptophyta</taxon>
        <taxon>Embryophyta</taxon>
        <taxon>Tracheophyta</taxon>
        <taxon>Spermatophyta</taxon>
        <taxon>Magnoliopsida</taxon>
        <taxon>eudicotyledons</taxon>
        <taxon>Gunneridae</taxon>
        <taxon>Pentapetalae</taxon>
        <taxon>rosids</taxon>
        <taxon>fabids</taxon>
        <taxon>Fabales</taxon>
        <taxon>Fabaceae</taxon>
        <taxon>Papilionoideae</taxon>
        <taxon>50 kb inversion clade</taxon>
        <taxon>NPAAA clade</taxon>
        <taxon>indigoferoid/millettioid clade</taxon>
        <taxon>Phaseoleae</taxon>
        <taxon>Glycine</taxon>
        <taxon>Glycine subgen. Soja</taxon>
    </lineage>
</organism>
<evidence type="ECO:0000313" key="2">
    <source>
        <dbReference type="EMBL" id="KHN14914.1"/>
    </source>
</evidence>
<name>A0A0B2Q4I2_GLYSO</name>